<reference evidence="2" key="1">
    <citation type="submission" date="2022-11" db="UniProtKB">
        <authorList>
            <consortium name="WormBaseParasite"/>
        </authorList>
    </citation>
    <scope>IDENTIFICATION</scope>
</reference>
<organism evidence="1 2">
    <name type="scientific">Panagrolaimus sp. ES5</name>
    <dbReference type="NCBI Taxonomy" id="591445"/>
    <lineage>
        <taxon>Eukaryota</taxon>
        <taxon>Metazoa</taxon>
        <taxon>Ecdysozoa</taxon>
        <taxon>Nematoda</taxon>
        <taxon>Chromadorea</taxon>
        <taxon>Rhabditida</taxon>
        <taxon>Tylenchina</taxon>
        <taxon>Panagrolaimomorpha</taxon>
        <taxon>Panagrolaimoidea</taxon>
        <taxon>Panagrolaimidae</taxon>
        <taxon>Panagrolaimus</taxon>
    </lineage>
</organism>
<accession>A0AC34GZK8</accession>
<dbReference type="WBParaSite" id="ES5_v2.g9854.t1">
    <property type="protein sequence ID" value="ES5_v2.g9854.t1"/>
    <property type="gene ID" value="ES5_v2.g9854"/>
</dbReference>
<evidence type="ECO:0000313" key="2">
    <source>
        <dbReference type="WBParaSite" id="ES5_v2.g9854.t1"/>
    </source>
</evidence>
<proteinExistence type="predicted"/>
<dbReference type="Proteomes" id="UP000887579">
    <property type="component" value="Unplaced"/>
</dbReference>
<evidence type="ECO:0000313" key="1">
    <source>
        <dbReference type="Proteomes" id="UP000887579"/>
    </source>
</evidence>
<sequence length="284" mass="33188">MYGAYCTSSPMIIDKSIKARFYASYRHQNFSLPDSIMHYMAMNPKNAKNPILVISYLCYDKNGWAVSNNGNLKSINLNNISSKLWITRYVDLNPVSAEDKSVTLIIPKIHQCDARWLNITNLNVSFNELMVFNSNVECSRLIHVNVKYENGRNMAFEKFFELFPKIERLYYIPPSNDSAITFNTFTELLKNPQFLKLQRCSLLDTPEDFDIEAFYKYMKKNKDTGFCLSFWDTVSEAYRNRLQDIVSEILESETHEFKPPFFGFSGQDVAMCDKLWNLCRENLF</sequence>
<name>A0AC34GZK8_9BILA</name>
<protein>
    <submittedName>
        <fullName evidence="2">Uncharacterized protein</fullName>
    </submittedName>
</protein>